<organism evidence="1">
    <name type="scientific">Glycine soja</name>
    <name type="common">Wild soybean</name>
    <dbReference type="NCBI Taxonomy" id="3848"/>
    <lineage>
        <taxon>Eukaryota</taxon>
        <taxon>Viridiplantae</taxon>
        <taxon>Streptophyta</taxon>
        <taxon>Embryophyta</taxon>
        <taxon>Tracheophyta</taxon>
        <taxon>Spermatophyta</taxon>
        <taxon>Magnoliopsida</taxon>
        <taxon>eudicotyledons</taxon>
        <taxon>Gunneridae</taxon>
        <taxon>Pentapetalae</taxon>
        <taxon>rosids</taxon>
        <taxon>fabids</taxon>
        <taxon>Fabales</taxon>
        <taxon>Fabaceae</taxon>
        <taxon>Papilionoideae</taxon>
        <taxon>50 kb inversion clade</taxon>
        <taxon>NPAAA clade</taxon>
        <taxon>indigoferoid/millettioid clade</taxon>
        <taxon>Phaseoleae</taxon>
        <taxon>Glycine</taxon>
        <taxon>Glycine subgen. Soja</taxon>
    </lineage>
</organism>
<dbReference type="AlphaFoldDB" id="A0A0B2Q8S9"/>
<dbReference type="PANTHER" id="PTHR46898">
    <property type="entry name" value="SENESCENCE-ASSOCIATED CARBOXYLESTERASE 101"/>
    <property type="match status" value="1"/>
</dbReference>
<name>A0A0B2Q8S9_GLYSO</name>
<dbReference type="EMBL" id="KN660495">
    <property type="protein sequence ID" value="KHN16344.1"/>
    <property type="molecule type" value="Genomic_DNA"/>
</dbReference>
<proteinExistence type="predicted"/>
<dbReference type="InterPro" id="IPR044603">
    <property type="entry name" value="SAG101-like"/>
</dbReference>
<gene>
    <name evidence="1" type="ORF">glysoja_041438</name>
</gene>
<evidence type="ECO:0000313" key="1">
    <source>
        <dbReference type="EMBL" id="KHN16344.1"/>
    </source>
</evidence>
<reference evidence="1" key="1">
    <citation type="submission" date="2014-07" db="EMBL/GenBank/DDBJ databases">
        <title>Identification of a novel salt tolerance gene in wild soybean by whole-genome sequencing.</title>
        <authorList>
            <person name="Lam H.-M."/>
            <person name="Qi X."/>
            <person name="Li M.-W."/>
            <person name="Liu X."/>
            <person name="Xie M."/>
            <person name="Ni M."/>
            <person name="Xu X."/>
        </authorList>
    </citation>
    <scope>NUCLEOTIDE SEQUENCE [LARGE SCALE GENOMIC DNA]</scope>
    <source>
        <tissue evidence="1">Root</tissue>
    </source>
</reference>
<sequence>MLNTHTHTRCSFSFDFKNPDLLTPLNNFPRYSSSSSVKKHHDPICTICDSGSRFNSGIEFASFVTSSHVLLHRSWIVTSSYHEDTCSKKKEGEGLSWKVHKRPDSDLTIIAFEATLDYSDFQADLVPSYAPTEEKILHFDLLCDEINPIFSVNNTTISLFHKNHCRLDQLKSMDFITLHQSNSVLEGSISLQLRALALTPHMQRNVLSNPFKKLNQMEEGPEWYKILHWNRACFFSDKLCSSSSLTMGCYHVPLCRHHYNQGRGNIMESFQRTGFGFDDFSV</sequence>
<accession>A0A0B2Q8S9</accession>
<dbReference type="Proteomes" id="UP000053555">
    <property type="component" value="Unassembled WGS sequence"/>
</dbReference>
<protein>
    <submittedName>
        <fullName evidence="1">Uncharacterized protein</fullName>
    </submittedName>
</protein>
<dbReference type="PANTHER" id="PTHR46898:SF3">
    <property type="entry name" value="FUNGAL LIPASE-LIKE DOMAIN-CONTAINING PROTEIN"/>
    <property type="match status" value="1"/>
</dbReference>
<dbReference type="GO" id="GO:0006952">
    <property type="term" value="P:defense response"/>
    <property type="evidence" value="ECO:0007669"/>
    <property type="project" value="InterPro"/>
</dbReference>
<dbReference type="GO" id="GO:0052689">
    <property type="term" value="F:carboxylic ester hydrolase activity"/>
    <property type="evidence" value="ECO:0007669"/>
    <property type="project" value="InterPro"/>
</dbReference>